<keyword evidence="3" id="KW-1185">Reference proteome</keyword>
<name>A0A9W9JWD5_9EURO</name>
<evidence type="ECO:0000313" key="3">
    <source>
        <dbReference type="Proteomes" id="UP001141434"/>
    </source>
</evidence>
<gene>
    <name evidence="2" type="ORF">NUU61_008504</name>
</gene>
<dbReference type="GeneID" id="81398198"/>
<evidence type="ECO:0008006" key="4">
    <source>
        <dbReference type="Google" id="ProtNLM"/>
    </source>
</evidence>
<feature type="region of interest" description="Disordered" evidence="1">
    <location>
        <begin position="481"/>
        <end position="518"/>
    </location>
</feature>
<dbReference type="Proteomes" id="UP001141434">
    <property type="component" value="Unassembled WGS sequence"/>
</dbReference>
<dbReference type="RefSeq" id="XP_056507322.1">
    <property type="nucleotide sequence ID" value="XM_056659029.1"/>
</dbReference>
<organism evidence="2 3">
    <name type="scientific">Penicillium alfredii</name>
    <dbReference type="NCBI Taxonomy" id="1506179"/>
    <lineage>
        <taxon>Eukaryota</taxon>
        <taxon>Fungi</taxon>
        <taxon>Dikarya</taxon>
        <taxon>Ascomycota</taxon>
        <taxon>Pezizomycotina</taxon>
        <taxon>Eurotiomycetes</taxon>
        <taxon>Eurotiomycetidae</taxon>
        <taxon>Eurotiales</taxon>
        <taxon>Aspergillaceae</taxon>
        <taxon>Penicillium</taxon>
    </lineage>
</organism>
<evidence type="ECO:0000256" key="1">
    <source>
        <dbReference type="SAM" id="MobiDB-lite"/>
    </source>
</evidence>
<feature type="region of interest" description="Disordered" evidence="1">
    <location>
        <begin position="56"/>
        <end position="140"/>
    </location>
</feature>
<protein>
    <recommendedName>
        <fullName evidence="4">Tafazzin</fullName>
    </recommendedName>
</protein>
<evidence type="ECO:0000313" key="2">
    <source>
        <dbReference type="EMBL" id="KAJ5083925.1"/>
    </source>
</evidence>
<feature type="region of interest" description="Disordered" evidence="1">
    <location>
        <begin position="281"/>
        <end position="318"/>
    </location>
</feature>
<reference evidence="2" key="1">
    <citation type="submission" date="2022-11" db="EMBL/GenBank/DDBJ databases">
        <authorList>
            <person name="Petersen C."/>
        </authorList>
    </citation>
    <scope>NUCLEOTIDE SEQUENCE</scope>
    <source>
        <strain evidence="2">IBT 34128</strain>
    </source>
</reference>
<dbReference type="SUPFAM" id="SSF52047">
    <property type="entry name" value="RNI-like"/>
    <property type="match status" value="1"/>
</dbReference>
<accession>A0A9W9JWD5</accession>
<proteinExistence type="predicted"/>
<dbReference type="AlphaFoldDB" id="A0A9W9JWD5"/>
<sequence length="594" mass="66090">MPKKHHKPYFTKPVIPAHHTLASNGPHQNDRSRGSAATAADLSVNDLISHLRRTQVASFSSEDGPSSASRPFVSPRSVHPSLRNLLELPETPSPRPRPDARRGVVGRRPLRRAPGPPPPESWLSGNVDGSEPRDEDQLAADDGDFDRVIYRLERLPGAMFPGKRGLVHTVLKSMALNWTWHLEYDGPFLSQLPSHLKVLMLSYVAVYARGQPLKGRTRGLKPLYLTESDYIQIAEPELAPQEDGGADADTTISRLDLSGALGYWMTFKQLTSELVVSSKAAPVTSHRAPEKSIPASWDEEVESDERGDASTQHHVPSPAIPKAISQGLRFNNLRFLSFAHPHPAAASWNSLLQLISRLSTITHLSLAHWPTPTRTPNAANARIRHPVHRSLTFSYSGTDNYAALDNNWAEAAGLLRQLSRSTYCLKWLDLEGCADWLPALSWTGTDPDGQPYRPGTSGPEWNGSWRDVEWVGLGPGWVPDLEDESESHADQGTSWQDAAVSPSRSLASSVHSPFQNPDSDLSWDVEKERIKYRRAKELEAYRVSVHTAVDVHRQILGIRREDRGKWVHFSLGIEDLDTELVKRMLGPEYSRITV</sequence>
<reference evidence="2" key="2">
    <citation type="journal article" date="2023" name="IMA Fungus">
        <title>Comparative genomic study of the Penicillium genus elucidates a diverse pangenome and 15 lateral gene transfer events.</title>
        <authorList>
            <person name="Petersen C."/>
            <person name="Sorensen T."/>
            <person name="Nielsen M.R."/>
            <person name="Sondergaard T.E."/>
            <person name="Sorensen J.L."/>
            <person name="Fitzpatrick D.A."/>
            <person name="Frisvad J.C."/>
            <person name="Nielsen K.L."/>
        </authorList>
    </citation>
    <scope>NUCLEOTIDE SEQUENCE</scope>
    <source>
        <strain evidence="2">IBT 34128</strain>
    </source>
</reference>
<feature type="compositionally biased region" description="Polar residues" evidence="1">
    <location>
        <begin position="490"/>
        <end position="518"/>
    </location>
</feature>
<feature type="compositionally biased region" description="Polar residues" evidence="1">
    <location>
        <begin position="56"/>
        <end position="69"/>
    </location>
</feature>
<dbReference type="OrthoDB" id="193467at2759"/>
<dbReference type="EMBL" id="JAPMSZ010000011">
    <property type="protein sequence ID" value="KAJ5083925.1"/>
    <property type="molecule type" value="Genomic_DNA"/>
</dbReference>
<comment type="caution">
    <text evidence="2">The sequence shown here is derived from an EMBL/GenBank/DDBJ whole genome shotgun (WGS) entry which is preliminary data.</text>
</comment>
<feature type="region of interest" description="Disordered" evidence="1">
    <location>
        <begin position="1"/>
        <end position="38"/>
    </location>
</feature>